<sequence>MSTNFDADGIKNSAKNIGALLDDMSAFTALKPQWPNAGHFALAEWLERIVDDRRNAIVAHAEHLKLAFEQMETTLTKIADDFQNADGDNAAKIKTSITELQTHIVDDVSKMDKNTENDQHNFTGDKKSGDGDGYSDNLTTPV</sequence>
<evidence type="ECO:0000313" key="2">
    <source>
        <dbReference type="EMBL" id="WAL66523.1"/>
    </source>
</evidence>
<protein>
    <submittedName>
        <fullName evidence="2">Uncharacterized protein</fullName>
    </submittedName>
</protein>
<evidence type="ECO:0000256" key="1">
    <source>
        <dbReference type="SAM" id="MobiDB-lite"/>
    </source>
</evidence>
<organism evidence="2 3">
    <name type="scientific">Amycolatopsis cynarae</name>
    <dbReference type="NCBI Taxonomy" id="2995223"/>
    <lineage>
        <taxon>Bacteria</taxon>
        <taxon>Bacillati</taxon>
        <taxon>Actinomycetota</taxon>
        <taxon>Actinomycetes</taxon>
        <taxon>Pseudonocardiales</taxon>
        <taxon>Pseudonocardiaceae</taxon>
        <taxon>Amycolatopsis</taxon>
    </lineage>
</organism>
<keyword evidence="3" id="KW-1185">Reference proteome</keyword>
<proteinExistence type="predicted"/>
<feature type="region of interest" description="Disordered" evidence="1">
    <location>
        <begin position="108"/>
        <end position="142"/>
    </location>
</feature>
<evidence type="ECO:0000313" key="3">
    <source>
        <dbReference type="Proteomes" id="UP001163203"/>
    </source>
</evidence>
<feature type="compositionally biased region" description="Basic and acidic residues" evidence="1">
    <location>
        <begin position="108"/>
        <end position="130"/>
    </location>
</feature>
<accession>A0ABY7B5R1</accession>
<reference evidence="2" key="1">
    <citation type="submission" date="2022-11" db="EMBL/GenBank/DDBJ databases">
        <authorList>
            <person name="Mo P."/>
        </authorList>
    </citation>
    <scope>NUCLEOTIDE SEQUENCE</scope>
    <source>
        <strain evidence="2">HUAS 11-8</strain>
    </source>
</reference>
<name>A0ABY7B5R1_9PSEU</name>
<gene>
    <name evidence="2" type="ORF">ORV05_01510</name>
</gene>
<dbReference type="RefSeq" id="WP_268756656.1">
    <property type="nucleotide sequence ID" value="NZ_CP113836.1"/>
</dbReference>
<dbReference type="EMBL" id="CP113836">
    <property type="protein sequence ID" value="WAL66523.1"/>
    <property type="molecule type" value="Genomic_DNA"/>
</dbReference>
<dbReference type="Proteomes" id="UP001163203">
    <property type="component" value="Chromosome"/>
</dbReference>